<protein>
    <submittedName>
        <fullName evidence="2">Siderophore-interacting protein</fullName>
    </submittedName>
</protein>
<dbReference type="CDD" id="cd06193">
    <property type="entry name" value="siderophore_interacting"/>
    <property type="match status" value="1"/>
</dbReference>
<organism evidence="2 3">
    <name type="scientific">Georgenia alba</name>
    <dbReference type="NCBI Taxonomy" id="2233858"/>
    <lineage>
        <taxon>Bacteria</taxon>
        <taxon>Bacillati</taxon>
        <taxon>Actinomycetota</taxon>
        <taxon>Actinomycetes</taxon>
        <taxon>Micrococcales</taxon>
        <taxon>Bogoriellaceae</taxon>
        <taxon>Georgenia</taxon>
    </lineage>
</organism>
<dbReference type="InterPro" id="IPR017938">
    <property type="entry name" value="Riboflavin_synthase-like_b-brl"/>
</dbReference>
<sequence length="274" mass="30006">MSPPHRPPKPQIVLEVQRVERLAPHLIRVVAGGPGFASYEHNACTDRYVKLLFADPELGLTPPYDMAALREQLPPERMPSRRTYTLRWVDLDTEELAIDFVTHGDGGLAAPWAERARPGDTLVMSGPGGGYAPDPTADWHLLAGDDAALPAIAAALEALDSRAVGTVVAEVDGPEDEIALAAPPGVEVRWLHRAGAEPGTTRLLEDGVRAVPWRPGRVHVFAHGEREVMKALRDYLFGERGLAREHVSLSAYWAHGRAEDRFQAEKREPIGKIL</sequence>
<evidence type="ECO:0000313" key="2">
    <source>
        <dbReference type="EMBL" id="MFC7403804.1"/>
    </source>
</evidence>
<dbReference type="PANTHER" id="PTHR30157:SF0">
    <property type="entry name" value="NADPH-DEPENDENT FERRIC-CHELATE REDUCTASE"/>
    <property type="match status" value="1"/>
</dbReference>
<evidence type="ECO:0000259" key="1">
    <source>
        <dbReference type="PROSITE" id="PS51384"/>
    </source>
</evidence>
<gene>
    <name evidence="2" type="ORF">ACFQQL_01680</name>
</gene>
<dbReference type="Pfam" id="PF04954">
    <property type="entry name" value="SIP"/>
    <property type="match status" value="1"/>
</dbReference>
<keyword evidence="3" id="KW-1185">Reference proteome</keyword>
<feature type="domain" description="FAD-binding FR-type" evidence="1">
    <location>
        <begin position="9"/>
        <end position="134"/>
    </location>
</feature>
<dbReference type="Gene3D" id="2.40.30.10">
    <property type="entry name" value="Translation factors"/>
    <property type="match status" value="1"/>
</dbReference>
<dbReference type="Pfam" id="PF08021">
    <property type="entry name" value="FAD_binding_9"/>
    <property type="match status" value="1"/>
</dbReference>
<name>A0ABW2Q2T7_9MICO</name>
<dbReference type="PANTHER" id="PTHR30157">
    <property type="entry name" value="FERRIC REDUCTASE, NADPH-DEPENDENT"/>
    <property type="match status" value="1"/>
</dbReference>
<dbReference type="EMBL" id="JBHTCQ010000001">
    <property type="protein sequence ID" value="MFC7403804.1"/>
    <property type="molecule type" value="Genomic_DNA"/>
</dbReference>
<evidence type="ECO:0000313" key="3">
    <source>
        <dbReference type="Proteomes" id="UP001596455"/>
    </source>
</evidence>
<dbReference type="Gene3D" id="3.40.50.80">
    <property type="entry name" value="Nucleotide-binding domain of ferredoxin-NADP reductase (FNR) module"/>
    <property type="match status" value="1"/>
</dbReference>
<dbReference type="InterPro" id="IPR007037">
    <property type="entry name" value="SIP_rossman_dom"/>
</dbReference>
<accession>A0ABW2Q2T7</accession>
<dbReference type="InterPro" id="IPR013113">
    <property type="entry name" value="SIP_FAD-bd"/>
</dbReference>
<dbReference type="Proteomes" id="UP001596455">
    <property type="component" value="Unassembled WGS sequence"/>
</dbReference>
<dbReference type="InterPro" id="IPR039261">
    <property type="entry name" value="FNR_nucleotide-bd"/>
</dbReference>
<dbReference type="InterPro" id="IPR017927">
    <property type="entry name" value="FAD-bd_FR_type"/>
</dbReference>
<dbReference type="InterPro" id="IPR039374">
    <property type="entry name" value="SIP_fam"/>
</dbReference>
<proteinExistence type="predicted"/>
<reference evidence="3" key="1">
    <citation type="journal article" date="2019" name="Int. J. Syst. Evol. Microbiol.">
        <title>The Global Catalogue of Microorganisms (GCM) 10K type strain sequencing project: providing services to taxonomists for standard genome sequencing and annotation.</title>
        <authorList>
            <consortium name="The Broad Institute Genomics Platform"/>
            <consortium name="The Broad Institute Genome Sequencing Center for Infectious Disease"/>
            <person name="Wu L."/>
            <person name="Ma J."/>
        </authorList>
    </citation>
    <scope>NUCLEOTIDE SEQUENCE [LARGE SCALE GENOMIC DNA]</scope>
    <source>
        <strain evidence="3">JCM 1490</strain>
    </source>
</reference>
<dbReference type="RefSeq" id="WP_382390611.1">
    <property type="nucleotide sequence ID" value="NZ_JBHTCQ010000001.1"/>
</dbReference>
<dbReference type="PROSITE" id="PS51384">
    <property type="entry name" value="FAD_FR"/>
    <property type="match status" value="1"/>
</dbReference>
<comment type="caution">
    <text evidence="2">The sequence shown here is derived from an EMBL/GenBank/DDBJ whole genome shotgun (WGS) entry which is preliminary data.</text>
</comment>
<dbReference type="SUPFAM" id="SSF63380">
    <property type="entry name" value="Riboflavin synthase domain-like"/>
    <property type="match status" value="1"/>
</dbReference>